<dbReference type="PROSITE" id="PS51257">
    <property type="entry name" value="PROKAR_LIPOPROTEIN"/>
    <property type="match status" value="1"/>
</dbReference>
<gene>
    <name evidence="2" type="ORF">BDV38DRAFT_250768</name>
</gene>
<evidence type="ECO:0000313" key="2">
    <source>
        <dbReference type="EMBL" id="KAE8135944.1"/>
    </source>
</evidence>
<dbReference type="AlphaFoldDB" id="A0A5N6SS28"/>
<feature type="region of interest" description="Disordered" evidence="1">
    <location>
        <begin position="36"/>
        <end position="95"/>
    </location>
</feature>
<reference evidence="2 3" key="1">
    <citation type="submission" date="2019-04" db="EMBL/GenBank/DDBJ databases">
        <title>Friends and foes A comparative genomics study of 23 Aspergillus species from section Flavi.</title>
        <authorList>
            <consortium name="DOE Joint Genome Institute"/>
            <person name="Kjaerbolling I."/>
            <person name="Vesth T."/>
            <person name="Frisvad J.C."/>
            <person name="Nybo J.L."/>
            <person name="Theobald S."/>
            <person name="Kildgaard S."/>
            <person name="Isbrandt T."/>
            <person name="Kuo A."/>
            <person name="Sato A."/>
            <person name="Lyhne E.K."/>
            <person name="Kogle M.E."/>
            <person name="Wiebenga A."/>
            <person name="Kun R.S."/>
            <person name="Lubbers R.J."/>
            <person name="Makela M.R."/>
            <person name="Barry K."/>
            <person name="Chovatia M."/>
            <person name="Clum A."/>
            <person name="Daum C."/>
            <person name="Haridas S."/>
            <person name="He G."/>
            <person name="LaButti K."/>
            <person name="Lipzen A."/>
            <person name="Mondo S."/>
            <person name="Riley R."/>
            <person name="Salamov A."/>
            <person name="Simmons B.A."/>
            <person name="Magnuson J.K."/>
            <person name="Henrissat B."/>
            <person name="Mortensen U.H."/>
            <person name="Larsen T.O."/>
            <person name="Devries R.P."/>
            <person name="Grigoriev I.V."/>
            <person name="Machida M."/>
            <person name="Baker S.E."/>
            <person name="Andersen M.R."/>
        </authorList>
    </citation>
    <scope>NUCLEOTIDE SEQUENCE [LARGE SCALE GENOMIC DNA]</scope>
    <source>
        <strain evidence="2 3">CBS 117625</strain>
    </source>
</reference>
<evidence type="ECO:0000313" key="3">
    <source>
        <dbReference type="Proteomes" id="UP000325672"/>
    </source>
</evidence>
<proteinExistence type="predicted"/>
<protein>
    <submittedName>
        <fullName evidence="2">Uncharacterized protein</fullName>
    </submittedName>
</protein>
<keyword evidence="3" id="KW-1185">Reference proteome</keyword>
<dbReference type="GeneID" id="43639197"/>
<evidence type="ECO:0000256" key="1">
    <source>
        <dbReference type="SAM" id="MobiDB-lite"/>
    </source>
</evidence>
<dbReference type="Proteomes" id="UP000325672">
    <property type="component" value="Unassembled WGS sequence"/>
</dbReference>
<sequence length="95" mass="10567">MRTTGQGRKIWRGTAQGQVNFCTLIGGCVGRLTPGGHALQLPGEKGKKRISERDPWERVERGYPELREEKGGRGNRTKGEERCGADSENNKDNLE</sequence>
<dbReference type="EMBL" id="ML743588">
    <property type="protein sequence ID" value="KAE8135944.1"/>
    <property type="molecule type" value="Genomic_DNA"/>
</dbReference>
<dbReference type="RefSeq" id="XP_031912007.1">
    <property type="nucleotide sequence ID" value="XM_032054987.1"/>
</dbReference>
<feature type="compositionally biased region" description="Basic and acidic residues" evidence="1">
    <location>
        <begin position="49"/>
        <end position="95"/>
    </location>
</feature>
<accession>A0A5N6SS28</accession>
<organism evidence="2 3">
    <name type="scientific">Aspergillus pseudotamarii</name>
    <dbReference type="NCBI Taxonomy" id="132259"/>
    <lineage>
        <taxon>Eukaryota</taxon>
        <taxon>Fungi</taxon>
        <taxon>Dikarya</taxon>
        <taxon>Ascomycota</taxon>
        <taxon>Pezizomycotina</taxon>
        <taxon>Eurotiomycetes</taxon>
        <taxon>Eurotiomycetidae</taxon>
        <taxon>Eurotiales</taxon>
        <taxon>Aspergillaceae</taxon>
        <taxon>Aspergillus</taxon>
        <taxon>Aspergillus subgen. Circumdati</taxon>
    </lineage>
</organism>
<name>A0A5N6SS28_ASPPS</name>